<name>A0A2V1HXH4_9MICO</name>
<feature type="domain" description="YdhG-like" evidence="1">
    <location>
        <begin position="24"/>
        <end position="131"/>
    </location>
</feature>
<dbReference type="InterPro" id="IPR014922">
    <property type="entry name" value="YdhG-like"/>
</dbReference>
<organism evidence="2 3">
    <name type="scientific">Amnibacterium flavum</name>
    <dbReference type="NCBI Taxonomy" id="2173173"/>
    <lineage>
        <taxon>Bacteria</taxon>
        <taxon>Bacillati</taxon>
        <taxon>Actinomycetota</taxon>
        <taxon>Actinomycetes</taxon>
        <taxon>Micrococcales</taxon>
        <taxon>Microbacteriaceae</taxon>
        <taxon>Amnibacterium</taxon>
    </lineage>
</organism>
<protein>
    <recommendedName>
        <fullName evidence="1">YdhG-like domain-containing protein</fullName>
    </recommendedName>
</protein>
<proteinExistence type="predicted"/>
<dbReference type="AlphaFoldDB" id="A0A2V1HXH4"/>
<evidence type="ECO:0000313" key="2">
    <source>
        <dbReference type="EMBL" id="PVZ95347.1"/>
    </source>
</evidence>
<dbReference type="RefSeq" id="WP_116755083.1">
    <property type="nucleotide sequence ID" value="NZ_JBHUEX010000001.1"/>
</dbReference>
<dbReference type="Pfam" id="PF08818">
    <property type="entry name" value="DUF1801"/>
    <property type="match status" value="1"/>
</dbReference>
<reference evidence="2 3" key="1">
    <citation type="submission" date="2018-05" db="EMBL/GenBank/DDBJ databases">
        <title>Amnibacterium sp. M8JJ-5, whole genome shotgun sequence.</title>
        <authorList>
            <person name="Tuo L."/>
        </authorList>
    </citation>
    <scope>NUCLEOTIDE SEQUENCE [LARGE SCALE GENOMIC DNA]</scope>
    <source>
        <strain evidence="2 3">M8JJ-5</strain>
    </source>
</reference>
<dbReference type="OrthoDB" id="5951444at2"/>
<accession>A0A2V1HXH4</accession>
<comment type="caution">
    <text evidence="2">The sequence shown here is derived from an EMBL/GenBank/DDBJ whole genome shotgun (WGS) entry which is preliminary data.</text>
</comment>
<dbReference type="EMBL" id="QEOP01000001">
    <property type="protein sequence ID" value="PVZ95347.1"/>
    <property type="molecule type" value="Genomic_DNA"/>
</dbReference>
<evidence type="ECO:0000259" key="1">
    <source>
        <dbReference type="Pfam" id="PF08818"/>
    </source>
</evidence>
<keyword evidence="3" id="KW-1185">Reference proteome</keyword>
<dbReference type="SUPFAM" id="SSF159888">
    <property type="entry name" value="YdhG-like"/>
    <property type="match status" value="1"/>
</dbReference>
<sequence>MSPATAPTQADVDEFLRSVPDQRRRSDGVRLKDLFEHTTGLPAVMWGPSIVGFGSVHYRYESGREGDTVLVGFAPRKAATALYGLYSAYEGDPDPLFETLGAFTTGKSCVYIKSLDDVDIAVLETIVRNAVALARSLGGEDALQS</sequence>
<dbReference type="Proteomes" id="UP000244893">
    <property type="component" value="Unassembled WGS sequence"/>
</dbReference>
<gene>
    <name evidence="2" type="ORF">DDQ50_02170</name>
</gene>
<evidence type="ECO:0000313" key="3">
    <source>
        <dbReference type="Proteomes" id="UP000244893"/>
    </source>
</evidence>